<feature type="compositionally biased region" description="Basic and acidic residues" evidence="1">
    <location>
        <begin position="419"/>
        <end position="428"/>
    </location>
</feature>
<feature type="transmembrane region" description="Helical" evidence="2">
    <location>
        <begin position="241"/>
        <end position="263"/>
    </location>
</feature>
<feature type="transmembrane region" description="Helical" evidence="2">
    <location>
        <begin position="133"/>
        <end position="154"/>
    </location>
</feature>
<dbReference type="CDD" id="cd07341">
    <property type="entry name" value="M56_BlaR1_MecR1_like"/>
    <property type="match status" value="1"/>
</dbReference>
<evidence type="ECO:0000313" key="4">
    <source>
        <dbReference type="EMBL" id="GAA6408171.1"/>
    </source>
</evidence>
<feature type="compositionally biased region" description="Low complexity" evidence="1">
    <location>
        <begin position="431"/>
        <end position="440"/>
    </location>
</feature>
<feature type="transmembrane region" description="Helical" evidence="2">
    <location>
        <begin position="336"/>
        <end position="357"/>
    </location>
</feature>
<dbReference type="InterPro" id="IPR008756">
    <property type="entry name" value="Peptidase_M56"/>
</dbReference>
<gene>
    <name evidence="4" type="ORF">K040078D81_22880</name>
</gene>
<comment type="caution">
    <text evidence="4">The sequence shown here is derived from an EMBL/GenBank/DDBJ whole genome shotgun (WGS) entry which is preliminary data.</text>
</comment>
<evidence type="ECO:0000256" key="1">
    <source>
        <dbReference type="SAM" id="MobiDB-lite"/>
    </source>
</evidence>
<feature type="compositionally biased region" description="Basic and acidic residues" evidence="1">
    <location>
        <begin position="376"/>
        <end position="411"/>
    </location>
</feature>
<keyword evidence="2" id="KW-1133">Transmembrane helix</keyword>
<name>A0ABQ0B9N7_9FIRM</name>
<dbReference type="PANTHER" id="PTHR34978">
    <property type="entry name" value="POSSIBLE SENSOR-TRANSDUCER PROTEIN BLAR"/>
    <property type="match status" value="1"/>
</dbReference>
<feature type="transmembrane region" description="Helical" evidence="2">
    <location>
        <begin position="37"/>
        <end position="55"/>
    </location>
</feature>
<feature type="transmembrane region" description="Helical" evidence="2">
    <location>
        <begin position="6"/>
        <end position="25"/>
    </location>
</feature>
<dbReference type="Pfam" id="PF05569">
    <property type="entry name" value="Peptidase_M56"/>
    <property type="match status" value="1"/>
</dbReference>
<sequence>MAEFMLHIIKVNVLSAVIIFIVLAVSRLLDKKYSSRWKYLIWLFVSVFLLIPVRLPSNARGLTIEVPKQITRTEYAGSTNALAAETANIPTDSTKNSSNEQTMTNDQADMQDSAGENAKDSVSPRENIKIDTIAWFMAYIWGAGICVAVVYKLFMLRAGRRELRRWRIPFTNSERIAEYNKLCKKMHIKKAPKLVASSKLSGPLLAGIRNTYLYLPERDYSGDECELIFRHELCHYRNRDLWYKLLMIWITTVYWFNPAVYFMKKEAERDIEFICDESVMKGRNHEDKLRYNQLLLKTAALGRHPYELSTSLNDGLLTFKRRMVNIMKAGKMKKGILPVICFTILLVMSNVFTGCSLKDSGEKQKKADTEAAADNVDSKEDEKPSGKEEEDSKEKVINGKAVIDPDTKAKTETPIQAEPEEKPTDPPKTEPTPAKTEPTELSGFMNRDALPSMVQNLGLQQASGVAFGDMGMRYEGNGIDVEWDPDTNGIAGRALISISCENNSSVSMEGIRCGEQYKEAETNLLQSGYRNLGDSDPSHKEFISDSESKIISIDVSDASISAWSWMNWPQGDFAPITTQYMPVDGDYKNASDGEYATIRITGINDNSFYFTIYKYIEGQGEQQIFMDNIAVFEERESSTAVFRGQQYTLTFDCSEYGTIKLSGFDDAITLGDTFWNSQALHTS</sequence>
<evidence type="ECO:0000256" key="2">
    <source>
        <dbReference type="SAM" id="Phobius"/>
    </source>
</evidence>
<accession>A0ABQ0B9N7</accession>
<protein>
    <recommendedName>
        <fullName evidence="3">Peptidase M56 domain-containing protein</fullName>
    </recommendedName>
</protein>
<keyword evidence="5" id="KW-1185">Reference proteome</keyword>
<dbReference type="InterPro" id="IPR052173">
    <property type="entry name" value="Beta-lactam_resp_regulator"/>
</dbReference>
<dbReference type="RefSeq" id="WP_390405361.1">
    <property type="nucleotide sequence ID" value="NZ_BAABYW010000001.1"/>
</dbReference>
<dbReference type="Proteomes" id="UP001600943">
    <property type="component" value="Unassembled WGS sequence"/>
</dbReference>
<keyword evidence="2" id="KW-0472">Membrane</keyword>
<feature type="compositionally biased region" description="Basic and acidic residues" evidence="1">
    <location>
        <begin position="359"/>
        <end position="369"/>
    </location>
</feature>
<proteinExistence type="predicted"/>
<evidence type="ECO:0000259" key="3">
    <source>
        <dbReference type="Pfam" id="PF05569"/>
    </source>
</evidence>
<feature type="domain" description="Peptidase M56" evidence="3">
    <location>
        <begin position="8"/>
        <end position="304"/>
    </location>
</feature>
<feature type="region of interest" description="Disordered" evidence="1">
    <location>
        <begin position="87"/>
        <end position="123"/>
    </location>
</feature>
<dbReference type="PANTHER" id="PTHR34978:SF3">
    <property type="entry name" value="SLR0241 PROTEIN"/>
    <property type="match status" value="1"/>
</dbReference>
<reference evidence="4 5" key="1">
    <citation type="submission" date="2024-04" db="EMBL/GenBank/DDBJ databases">
        <title>Defined microbial consortia suppress multidrug-resistant proinflammatory Enterobacteriaceae via ecological control.</title>
        <authorList>
            <person name="Furuichi M."/>
            <person name="Kawaguchi T."/>
            <person name="Pust M."/>
            <person name="Yasuma K."/>
            <person name="Plichta D."/>
            <person name="Hasegawa N."/>
            <person name="Ohya T."/>
            <person name="Bhattarai S."/>
            <person name="Sasajima S."/>
            <person name="Aoto Y."/>
            <person name="Tuganbaev T."/>
            <person name="Yaginuma M."/>
            <person name="Ueda M."/>
            <person name="Okahashi N."/>
            <person name="Amafuji K."/>
            <person name="Kiridooshi Y."/>
            <person name="Sugita K."/>
            <person name="Strazar M."/>
            <person name="Skelly A."/>
            <person name="Suda W."/>
            <person name="Hattori M."/>
            <person name="Nakamoto N."/>
            <person name="Caballero S."/>
            <person name="Norman J."/>
            <person name="Olle B."/>
            <person name="Tanoue T."/>
            <person name="Arita M."/>
            <person name="Bucci V."/>
            <person name="Atarashi K."/>
            <person name="Xavier R."/>
            <person name="Honda K."/>
        </authorList>
    </citation>
    <scope>NUCLEOTIDE SEQUENCE [LARGE SCALE GENOMIC DNA]</scope>
    <source>
        <strain evidence="5">k04-0078-D8-1</strain>
    </source>
</reference>
<feature type="compositionally biased region" description="Polar residues" evidence="1">
    <location>
        <begin position="88"/>
        <end position="110"/>
    </location>
</feature>
<organism evidence="4 5">
    <name type="scientific">Blautia hominis</name>
    <dbReference type="NCBI Taxonomy" id="2025493"/>
    <lineage>
        <taxon>Bacteria</taxon>
        <taxon>Bacillati</taxon>
        <taxon>Bacillota</taxon>
        <taxon>Clostridia</taxon>
        <taxon>Lachnospirales</taxon>
        <taxon>Lachnospiraceae</taxon>
        <taxon>Blautia</taxon>
    </lineage>
</organism>
<dbReference type="EMBL" id="BAABYW010000001">
    <property type="protein sequence ID" value="GAA6408171.1"/>
    <property type="molecule type" value="Genomic_DNA"/>
</dbReference>
<keyword evidence="2" id="KW-0812">Transmembrane</keyword>
<evidence type="ECO:0000313" key="5">
    <source>
        <dbReference type="Proteomes" id="UP001600943"/>
    </source>
</evidence>
<feature type="region of interest" description="Disordered" evidence="1">
    <location>
        <begin position="359"/>
        <end position="442"/>
    </location>
</feature>